<dbReference type="EMBL" id="CATNWA010014057">
    <property type="protein sequence ID" value="CAI9566712.1"/>
    <property type="molecule type" value="Genomic_DNA"/>
</dbReference>
<gene>
    <name evidence="2" type="ORF">SPARVUS_LOCUS6417833</name>
</gene>
<dbReference type="InterPro" id="IPR036457">
    <property type="entry name" value="PPM-type-like_dom_sf"/>
</dbReference>
<proteinExistence type="predicted"/>
<dbReference type="Proteomes" id="UP001162483">
    <property type="component" value="Unassembled WGS sequence"/>
</dbReference>
<protein>
    <recommendedName>
        <fullName evidence="1">PPM-type phosphatase domain-containing protein</fullName>
    </recommendedName>
</protein>
<dbReference type="InterPro" id="IPR015655">
    <property type="entry name" value="PP2C"/>
</dbReference>
<evidence type="ECO:0000259" key="1">
    <source>
        <dbReference type="PROSITE" id="PS51746"/>
    </source>
</evidence>
<dbReference type="SMART" id="SM00332">
    <property type="entry name" value="PP2Cc"/>
    <property type="match status" value="1"/>
</dbReference>
<comment type="caution">
    <text evidence="2">The sequence shown here is derived from an EMBL/GenBank/DDBJ whole genome shotgun (WGS) entry which is preliminary data.</text>
</comment>
<keyword evidence="3" id="KW-1185">Reference proteome</keyword>
<dbReference type="SUPFAM" id="SSF81606">
    <property type="entry name" value="PP2C-like"/>
    <property type="match status" value="1"/>
</dbReference>
<evidence type="ECO:0000313" key="3">
    <source>
        <dbReference type="Proteomes" id="UP001162483"/>
    </source>
</evidence>
<dbReference type="PROSITE" id="PS51746">
    <property type="entry name" value="PPM_2"/>
    <property type="match status" value="1"/>
</dbReference>
<name>A0ABN9D2L6_9NEOB</name>
<feature type="non-terminal residue" evidence="2">
    <location>
        <position position="1"/>
    </location>
</feature>
<organism evidence="2 3">
    <name type="scientific">Staurois parvus</name>
    <dbReference type="NCBI Taxonomy" id="386267"/>
    <lineage>
        <taxon>Eukaryota</taxon>
        <taxon>Metazoa</taxon>
        <taxon>Chordata</taxon>
        <taxon>Craniata</taxon>
        <taxon>Vertebrata</taxon>
        <taxon>Euteleostomi</taxon>
        <taxon>Amphibia</taxon>
        <taxon>Batrachia</taxon>
        <taxon>Anura</taxon>
        <taxon>Neobatrachia</taxon>
        <taxon>Ranoidea</taxon>
        <taxon>Ranidae</taxon>
        <taxon>Staurois</taxon>
    </lineage>
</organism>
<accession>A0ABN9D2L6</accession>
<dbReference type="InterPro" id="IPR001932">
    <property type="entry name" value="PPM-type_phosphatase-like_dom"/>
</dbReference>
<feature type="domain" description="PPM-type phosphatase" evidence="1">
    <location>
        <begin position="1"/>
        <end position="286"/>
    </location>
</feature>
<reference evidence="2" key="1">
    <citation type="submission" date="2023-05" db="EMBL/GenBank/DDBJ databases">
        <authorList>
            <person name="Stuckert A."/>
        </authorList>
    </citation>
    <scope>NUCLEOTIDE SEQUENCE</scope>
</reference>
<dbReference type="Gene3D" id="3.60.40.10">
    <property type="entry name" value="PPM-type phosphatase domain"/>
    <property type="match status" value="1"/>
</dbReference>
<evidence type="ECO:0000313" key="2">
    <source>
        <dbReference type="EMBL" id="CAI9566712.1"/>
    </source>
</evidence>
<dbReference type="Pfam" id="PF00481">
    <property type="entry name" value="PP2C"/>
    <property type="match status" value="1"/>
</dbReference>
<dbReference type="PANTHER" id="PTHR13832:SF305">
    <property type="entry name" value="PROTEIN PHOSPHATASE 1J"/>
    <property type="match status" value="1"/>
</dbReference>
<sequence length="286" mass="32437">VINAGKSQHNEDQACCEFVTVEERDSRLNSKCNESENSDVPTDTKISNGLSFYYWGLFDGHAGYGCSLTASRLLHLHICDQLRDLVHILQQPTIAAPLCLGSGTRNESASNTPTQEKTEPPLETALRFHLEKQVFPESLVIGALENAFRHMDEHIERERTSNSIDGGCCALVAICLLDKLYVANAGDSRAIIIQQGKTIPMSQEFTPETERQRLQFLASLKPDLLGNEFTCLEFPRRIQQKEIRKRMLYRDHTMTGWAYKTIEEDDMSFLLCMEKAKRLGLWPLLE</sequence>
<dbReference type="PANTHER" id="PTHR13832">
    <property type="entry name" value="PROTEIN PHOSPHATASE 2C"/>
    <property type="match status" value="1"/>
</dbReference>
<dbReference type="CDD" id="cd00143">
    <property type="entry name" value="PP2Cc"/>
    <property type="match status" value="1"/>
</dbReference>